<dbReference type="RefSeq" id="WP_320685106.1">
    <property type="nucleotide sequence ID" value="NZ_JAXBLV010000013.1"/>
</dbReference>
<protein>
    <recommendedName>
        <fullName evidence="3">DUF4254 domain-containing protein</fullName>
    </recommendedName>
</protein>
<dbReference type="EMBL" id="JAXBLV010000013">
    <property type="protein sequence ID" value="MDY3558137.1"/>
    <property type="molecule type" value="Genomic_DNA"/>
</dbReference>
<evidence type="ECO:0008006" key="3">
    <source>
        <dbReference type="Google" id="ProtNLM"/>
    </source>
</evidence>
<dbReference type="Proteomes" id="UP001272242">
    <property type="component" value="Unassembled WGS sequence"/>
</dbReference>
<name>A0ABU5EUL1_9BACT</name>
<sequence length="159" mass="17422">MIPHRITDHRSWAQRYRTAVTGGHGPATASGRAALFSEVLALLCELVGSVNDVVMSPEDIERSDLLKVVAAAREALGTGPVPDPAPTVPLRELTDLARAMLEMRRVQLAYFEAKRKTPHTDHRGAYQHARRCEDRAEAMARAALGRERVALPGMEEFGG</sequence>
<evidence type="ECO:0000313" key="1">
    <source>
        <dbReference type="EMBL" id="MDY3558137.1"/>
    </source>
</evidence>
<organism evidence="1 2">
    <name type="scientific">Gemmata algarum</name>
    <dbReference type="NCBI Taxonomy" id="2975278"/>
    <lineage>
        <taxon>Bacteria</taxon>
        <taxon>Pseudomonadati</taxon>
        <taxon>Planctomycetota</taxon>
        <taxon>Planctomycetia</taxon>
        <taxon>Gemmatales</taxon>
        <taxon>Gemmataceae</taxon>
        <taxon>Gemmata</taxon>
    </lineage>
</organism>
<keyword evidence="2" id="KW-1185">Reference proteome</keyword>
<accession>A0ABU5EUL1</accession>
<proteinExistence type="predicted"/>
<evidence type="ECO:0000313" key="2">
    <source>
        <dbReference type="Proteomes" id="UP001272242"/>
    </source>
</evidence>
<reference evidence="2" key="1">
    <citation type="journal article" date="2023" name="Mar. Drugs">
        <title>Gemmata algarum, a Novel Planctomycete Isolated from an Algal Mat, Displays Antimicrobial Activity.</title>
        <authorList>
            <person name="Kumar G."/>
            <person name="Kallscheuer N."/>
            <person name="Kashif M."/>
            <person name="Ahamad S."/>
            <person name="Jagadeeshwari U."/>
            <person name="Pannikurungottu S."/>
            <person name="Haufschild T."/>
            <person name="Kabuu M."/>
            <person name="Sasikala C."/>
            <person name="Jogler C."/>
            <person name="Ramana C."/>
        </authorList>
    </citation>
    <scope>NUCLEOTIDE SEQUENCE [LARGE SCALE GENOMIC DNA]</scope>
    <source>
        <strain evidence="2">JC673</strain>
    </source>
</reference>
<gene>
    <name evidence="1" type="ORF">R5W23_000858</name>
</gene>
<comment type="caution">
    <text evidence="1">The sequence shown here is derived from an EMBL/GenBank/DDBJ whole genome shotgun (WGS) entry which is preliminary data.</text>
</comment>